<organism evidence="1 2">
    <name type="scientific">Peronosclerospora sorghi</name>
    <dbReference type="NCBI Taxonomy" id="230839"/>
    <lineage>
        <taxon>Eukaryota</taxon>
        <taxon>Sar</taxon>
        <taxon>Stramenopiles</taxon>
        <taxon>Oomycota</taxon>
        <taxon>Peronosporomycetes</taxon>
        <taxon>Peronosporales</taxon>
        <taxon>Peronosporaceae</taxon>
        <taxon>Peronosclerospora</taxon>
    </lineage>
</organism>
<proteinExistence type="predicted"/>
<evidence type="ECO:0000313" key="1">
    <source>
        <dbReference type="EMBL" id="KAI9921938.1"/>
    </source>
</evidence>
<gene>
    <name evidence="1" type="ORF">PsorP6_001341</name>
</gene>
<comment type="caution">
    <text evidence="1">The sequence shown here is derived from an EMBL/GenBank/DDBJ whole genome shotgun (WGS) entry which is preliminary data.</text>
</comment>
<accession>A0ACC0WSQ5</accession>
<evidence type="ECO:0000313" key="2">
    <source>
        <dbReference type="Proteomes" id="UP001163321"/>
    </source>
</evidence>
<name>A0ACC0WSQ5_9STRA</name>
<dbReference type="Proteomes" id="UP001163321">
    <property type="component" value="Chromosome 1"/>
</dbReference>
<dbReference type="EMBL" id="CM047580">
    <property type="protein sequence ID" value="KAI9921938.1"/>
    <property type="molecule type" value="Genomic_DNA"/>
</dbReference>
<reference evidence="1 2" key="1">
    <citation type="journal article" date="2022" name="bioRxiv">
        <title>The genome of the oomycete Peronosclerospora sorghi, a cosmopolitan pathogen of maize and sorghum, is inflated with dispersed pseudogenes.</title>
        <authorList>
            <person name="Fletcher K."/>
            <person name="Martin F."/>
            <person name="Isakeit T."/>
            <person name="Cavanaugh K."/>
            <person name="Magill C."/>
            <person name="Michelmore R."/>
        </authorList>
    </citation>
    <scope>NUCLEOTIDE SEQUENCE [LARGE SCALE GENOMIC DNA]</scope>
    <source>
        <strain evidence="1">P6</strain>
    </source>
</reference>
<keyword evidence="2" id="KW-1185">Reference proteome</keyword>
<sequence length="143" mass="16215">MNFTDPVFSNGCNCVKEWSLLILFGLLLSRFDFTTATSFDSGRSFLRVCSNIVEWYMRPIKIFCNGHRLQVGGNTIISGFIWGHLGDEVNTFNTANRCHKSIVNERGLCECTSMVNVIYYPLLKGFCVFACGKNFIVQSRMGR</sequence>
<protein>
    <submittedName>
        <fullName evidence="1">Uncharacterized protein</fullName>
    </submittedName>
</protein>